<dbReference type="EMBL" id="WJXA01000010">
    <property type="protein sequence ID" value="KAF7130770.1"/>
    <property type="molecule type" value="Genomic_DNA"/>
</dbReference>
<dbReference type="Proteomes" id="UP000626092">
    <property type="component" value="Unassembled WGS sequence"/>
</dbReference>
<comment type="caution">
    <text evidence="2">The sequence shown here is derived from an EMBL/GenBank/DDBJ whole genome shotgun (WGS) entry which is preliminary data.</text>
</comment>
<evidence type="ECO:0000313" key="3">
    <source>
        <dbReference type="Proteomes" id="UP000626092"/>
    </source>
</evidence>
<reference evidence="2" key="1">
    <citation type="submission" date="2019-11" db="EMBL/GenBank/DDBJ databases">
        <authorList>
            <person name="Liu Y."/>
            <person name="Hou J."/>
            <person name="Li T.-Q."/>
            <person name="Guan C.-H."/>
            <person name="Wu X."/>
            <person name="Wu H.-Z."/>
            <person name="Ling F."/>
            <person name="Zhang R."/>
            <person name="Shi X.-G."/>
            <person name="Ren J.-P."/>
            <person name="Chen E.-F."/>
            <person name="Sun J.-M."/>
        </authorList>
    </citation>
    <scope>NUCLEOTIDE SEQUENCE</scope>
    <source>
        <strain evidence="2">Adult_tree_wgs_1</strain>
        <tissue evidence="2">Leaves</tissue>
    </source>
</reference>
<sequence>MIIRIFNAYDPDSGGFKVGSKTVRITRVGIFSIFGITRGSEKINFKYGFGDGVGMVNRGCIQAERLSSSSLKELVKEYANRNNKTDMQDFVMVLCAYLLHSLFFPAGITVKWVYLERVEDLERLKNYDWCGEILDELMTSIRIHHDDPRRVSRCVVVLLYWLCAHTNLVKPLNPEETLGIIKWSTMDLVKEFRKVPLTELKSDQIRCLLSVLAIDINIMLNLALEPNVRDTNLLSGTGNVDNVKGVKLSQDKSGNKGRNASAEYGSGTKCGTQNFTMVTGNDGGSFCTPCTLKVGGDREHTSVDVLNDEDLASYYGGYVAARTSEILDSGCIRIPTKHDQNSRLIGELRDQIEKMKDCMKQNEEIHAKEIAIKDKNTYDTEGASAFYDYPSGARMRKDTQKEEYEYGRKCKRATAESSKVDAEVGPKEGVIDVENFIVGPNKGLFKPKLIRNLRTNAVHRLLSSEEKTKIKKMWDEAYTSTIIWSGTVVGCFVFVKDIRQLLVDSAIFGNVIDAYVEILSTFRLNSSCDYFTLMSDADNARDCEAIVTVEDCPQQEDSSLDCGVIMCYIIRQYYRNEEIVPIRESSMPENAV</sequence>
<gene>
    <name evidence="2" type="ORF">RHSIM_Rhsim10G0114400</name>
</gene>
<organism evidence="2 3">
    <name type="scientific">Rhododendron simsii</name>
    <name type="common">Sims's rhododendron</name>
    <dbReference type="NCBI Taxonomy" id="118357"/>
    <lineage>
        <taxon>Eukaryota</taxon>
        <taxon>Viridiplantae</taxon>
        <taxon>Streptophyta</taxon>
        <taxon>Embryophyta</taxon>
        <taxon>Tracheophyta</taxon>
        <taxon>Spermatophyta</taxon>
        <taxon>Magnoliopsida</taxon>
        <taxon>eudicotyledons</taxon>
        <taxon>Gunneridae</taxon>
        <taxon>Pentapetalae</taxon>
        <taxon>asterids</taxon>
        <taxon>Ericales</taxon>
        <taxon>Ericaceae</taxon>
        <taxon>Ericoideae</taxon>
        <taxon>Rhodoreae</taxon>
        <taxon>Rhododendron</taxon>
    </lineage>
</organism>
<keyword evidence="1" id="KW-1133">Transmembrane helix</keyword>
<evidence type="ECO:0000256" key="1">
    <source>
        <dbReference type="SAM" id="Phobius"/>
    </source>
</evidence>
<evidence type="ECO:0008006" key="4">
    <source>
        <dbReference type="Google" id="ProtNLM"/>
    </source>
</evidence>
<dbReference type="AlphaFoldDB" id="A0A834LD46"/>
<feature type="transmembrane region" description="Helical" evidence="1">
    <location>
        <begin position="90"/>
        <end position="114"/>
    </location>
</feature>
<keyword evidence="1" id="KW-0472">Membrane</keyword>
<evidence type="ECO:0000313" key="2">
    <source>
        <dbReference type="EMBL" id="KAF7130770.1"/>
    </source>
</evidence>
<name>A0A834LD46_RHOSS</name>
<accession>A0A834LD46</accession>
<keyword evidence="1" id="KW-0812">Transmembrane</keyword>
<dbReference type="OrthoDB" id="1704153at2759"/>
<keyword evidence="3" id="KW-1185">Reference proteome</keyword>
<protein>
    <recommendedName>
        <fullName evidence="4">Aminotransferase-like plant mobile domain-containing protein</fullName>
    </recommendedName>
</protein>
<proteinExistence type="predicted"/>